<feature type="transmembrane region" description="Helical" evidence="1">
    <location>
        <begin position="271"/>
        <end position="288"/>
    </location>
</feature>
<keyword evidence="1" id="KW-0812">Transmembrane</keyword>
<feature type="transmembrane region" description="Helical" evidence="1">
    <location>
        <begin position="422"/>
        <end position="446"/>
    </location>
</feature>
<organism evidence="2 3">
    <name type="scientific">Bacteroides thetaiotaomicron</name>
    <dbReference type="NCBI Taxonomy" id="818"/>
    <lineage>
        <taxon>Bacteria</taxon>
        <taxon>Pseudomonadati</taxon>
        <taxon>Bacteroidota</taxon>
        <taxon>Bacteroidia</taxon>
        <taxon>Bacteroidales</taxon>
        <taxon>Bacteroidaceae</taxon>
        <taxon>Bacteroides</taxon>
    </lineage>
</organism>
<feature type="transmembrane region" description="Helical" evidence="1">
    <location>
        <begin position="309"/>
        <end position="327"/>
    </location>
</feature>
<evidence type="ECO:0000313" key="3">
    <source>
        <dbReference type="Proteomes" id="UP000500882"/>
    </source>
</evidence>
<feature type="transmembrane region" description="Helical" evidence="1">
    <location>
        <begin position="40"/>
        <end position="60"/>
    </location>
</feature>
<reference evidence="2 3" key="1">
    <citation type="submission" date="2020-02" db="EMBL/GenBank/DDBJ databases">
        <title>Whole-genome sequencing and comparative analysis of the genomes of Bacteroides thetaiotaomicron and Escherichia coli isolated from a healthy resident in Vietnam.</title>
        <authorList>
            <person name="Mohsin M."/>
            <person name="Tanaka K."/>
            <person name="Kawahara R."/>
            <person name="Kondo S."/>
            <person name="Noguchi H."/>
            <person name="Motooka D."/>
            <person name="Nakamura S."/>
            <person name="Khong D.T."/>
            <person name="Nguyen T.N."/>
            <person name="Tran H.T."/>
            <person name="Yamamoto Y."/>
        </authorList>
    </citation>
    <scope>NUCLEOTIDE SEQUENCE [LARGE SCALE GENOMIC DNA]</scope>
    <source>
        <strain evidence="2 3">F9-2</strain>
    </source>
</reference>
<protein>
    <recommendedName>
        <fullName evidence="4">Glycosyltransferase RgtA/B/C/D-like domain-containing protein</fullName>
    </recommendedName>
</protein>
<evidence type="ECO:0000313" key="2">
    <source>
        <dbReference type="EMBL" id="BCA50517.1"/>
    </source>
</evidence>
<gene>
    <name evidence="2" type="ORF">BatF92_24590</name>
</gene>
<feature type="transmembrane region" description="Helical" evidence="1">
    <location>
        <begin position="67"/>
        <end position="87"/>
    </location>
</feature>
<sequence length="447" mass="51216">MYQEITFNSYLKKILCIAVLYITLPILLSGLAGSNTTSSYIASVICFLILTLISVKLILGANKYVKFYAAAFVIQVLIGLAHYLYFIEHNYFITSGDAAGAMWHEYLSVFEANCRLQDARNTLGLLYWMDADEFQVSHPEIWHFISYPFYFLGQKWLSYATLNIYSGLLSSMNIMFLYLRRDNFDQTVSKHLMFWTAFFPSFILNDTVWRDPFGVCLMSIGLVLLLLGNTIVAKVFSFVFLGAVSFMQRTIYLLLAGVSVFWGYLQKTQSLFLKFLCLCFGIVIFFMLKDIADEATGAEYTSSYVNAMSYLALPIKIVFGMIGPFPWTQFSMLVERNPAFAWQLQDYVMGTFQLGYLIAIVVNWKHINFKDLDVMTVMGFGIMLSGFLSRQMHIGYISEGLLFTLPWYFSQIGEGYKKYLRFSFIILVSLNILLLLMGNMGIGSIWK</sequence>
<feature type="transmembrane region" description="Helical" evidence="1">
    <location>
        <begin position="347"/>
        <end position="364"/>
    </location>
</feature>
<feature type="transmembrane region" description="Helical" evidence="1">
    <location>
        <begin position="14"/>
        <end position="34"/>
    </location>
</feature>
<dbReference type="RefSeq" id="WP_172556745.1">
    <property type="nucleotide sequence ID" value="NZ_AP022660.1"/>
</dbReference>
<name>A0A679HK16_BACT4</name>
<evidence type="ECO:0008006" key="4">
    <source>
        <dbReference type="Google" id="ProtNLM"/>
    </source>
</evidence>
<dbReference type="Proteomes" id="UP000500882">
    <property type="component" value="Chromosome"/>
</dbReference>
<feature type="transmembrane region" description="Helical" evidence="1">
    <location>
        <begin position="394"/>
        <end position="410"/>
    </location>
</feature>
<proteinExistence type="predicted"/>
<keyword evidence="1" id="KW-0472">Membrane</keyword>
<dbReference type="EMBL" id="AP022660">
    <property type="protein sequence ID" value="BCA50517.1"/>
    <property type="molecule type" value="Genomic_DNA"/>
</dbReference>
<accession>A0A679HK16</accession>
<dbReference type="AlphaFoldDB" id="A0A679HK16"/>
<evidence type="ECO:0000256" key="1">
    <source>
        <dbReference type="SAM" id="Phobius"/>
    </source>
</evidence>
<feature type="transmembrane region" description="Helical" evidence="1">
    <location>
        <begin position="156"/>
        <end position="179"/>
    </location>
</feature>
<feature type="transmembrane region" description="Helical" evidence="1">
    <location>
        <begin position="250"/>
        <end position="265"/>
    </location>
</feature>
<keyword evidence="1" id="KW-1133">Transmembrane helix</keyword>
<feature type="transmembrane region" description="Helical" evidence="1">
    <location>
        <begin position="191"/>
        <end position="208"/>
    </location>
</feature>
<feature type="transmembrane region" description="Helical" evidence="1">
    <location>
        <begin position="220"/>
        <end position="243"/>
    </location>
</feature>